<dbReference type="InterPro" id="IPR051289">
    <property type="entry name" value="LAGLIDADG_Endonuclease"/>
</dbReference>
<sequence length="185" mass="21371">MRTPKVAALHRLITFLNLNREYNFPLLPVDTSPLESNAWFAGFVEANGSFYVRTTETPLKIAPQFVLEQRYESPNGNYQEIMEALAHYLLSNLKILQRKDRATPSFRVRTNSLAGNLILVSYFTSFPLFGSKRLDYFDWCQGVELVAKGNHKTTQALVSMRKLKAGMNNNRTLFMWEHLVVFYKP</sequence>
<dbReference type="GO" id="GO:0004519">
    <property type="term" value="F:endonuclease activity"/>
    <property type="evidence" value="ECO:0007669"/>
    <property type="project" value="UniProtKB-KW"/>
</dbReference>
<dbReference type="AlphaFoldDB" id="S5Q9E8"/>
<dbReference type="SUPFAM" id="SSF55608">
    <property type="entry name" value="Homing endonucleases"/>
    <property type="match status" value="1"/>
</dbReference>
<organism evidence="2">
    <name type="scientific">Glomus cerebriforme</name>
    <dbReference type="NCBI Taxonomy" id="658196"/>
    <lineage>
        <taxon>Eukaryota</taxon>
        <taxon>Fungi</taxon>
        <taxon>Fungi incertae sedis</taxon>
        <taxon>Mucoromycota</taxon>
        <taxon>Glomeromycotina</taxon>
        <taxon>Glomeromycetes</taxon>
        <taxon>Glomerales</taxon>
        <taxon>Glomeraceae</taxon>
        <taxon>Glomus</taxon>
    </lineage>
</organism>
<dbReference type="EMBL" id="KC164356">
    <property type="protein sequence ID" value="AGR84067.1"/>
    <property type="molecule type" value="Genomic_DNA"/>
</dbReference>
<evidence type="ECO:0000259" key="1">
    <source>
        <dbReference type="Pfam" id="PF00961"/>
    </source>
</evidence>
<dbReference type="GO" id="GO:0005739">
    <property type="term" value="C:mitochondrion"/>
    <property type="evidence" value="ECO:0007669"/>
    <property type="project" value="UniProtKB-ARBA"/>
</dbReference>
<accession>S5Q9E8</accession>
<gene>
    <name evidence="2" type="primary">orf185</name>
</gene>
<keyword evidence="2" id="KW-0540">Nuclease</keyword>
<feature type="domain" description="Homing endonuclease LAGLIDADG" evidence="1">
    <location>
        <begin position="41"/>
        <end position="141"/>
    </location>
</feature>
<dbReference type="Pfam" id="PF00961">
    <property type="entry name" value="LAGLIDADG_1"/>
    <property type="match status" value="1"/>
</dbReference>
<keyword evidence="2" id="KW-0496">Mitochondrion</keyword>
<dbReference type="InterPro" id="IPR004860">
    <property type="entry name" value="LAGLIDADG_dom"/>
</dbReference>
<reference evidence="2" key="1">
    <citation type="journal article" date="2013" name="Genome Biol. Evol.">
        <title>Mitochondrial genome rearrangements in Glomus species triggered by homologous recombination between distinct mtDNA haplotypes.</title>
        <authorList>
            <person name="Beaudet D."/>
            <person name="Terrat Y."/>
            <person name="Halary S."/>
            <person name="de la Providencia I.E."/>
            <person name="Hijri M."/>
        </authorList>
    </citation>
    <scope>NUCLEOTIDE SEQUENCE</scope>
</reference>
<dbReference type="Gene3D" id="3.10.28.10">
    <property type="entry name" value="Homing endonucleases"/>
    <property type="match status" value="1"/>
</dbReference>
<keyword evidence="2" id="KW-0378">Hydrolase</keyword>
<dbReference type="RefSeq" id="YP_008474710.1">
    <property type="nucleotide sequence ID" value="NC_022144.1"/>
</dbReference>
<protein>
    <submittedName>
        <fullName evidence="2">LAGLIDADG endonuclease</fullName>
    </submittedName>
</protein>
<dbReference type="GeneID" id="16694185"/>
<dbReference type="InterPro" id="IPR027434">
    <property type="entry name" value="Homing_endonucl"/>
</dbReference>
<proteinExistence type="predicted"/>
<dbReference type="PANTHER" id="PTHR36181">
    <property type="entry name" value="INTRON-ENCODED ENDONUCLEASE AI3-RELATED"/>
    <property type="match status" value="1"/>
</dbReference>
<keyword evidence="2" id="KW-0255">Endonuclease</keyword>
<name>S5Q9E8_9GLOM</name>
<geneLocation type="mitochondrion" evidence="2"/>
<evidence type="ECO:0000313" key="2">
    <source>
        <dbReference type="EMBL" id="AGR84067.1"/>
    </source>
</evidence>
<dbReference type="PANTHER" id="PTHR36181:SF1">
    <property type="entry name" value="LAGLIDADG ENDONUCLEASE"/>
    <property type="match status" value="1"/>
</dbReference>